<feature type="region of interest" description="Disordered" evidence="1">
    <location>
        <begin position="157"/>
        <end position="186"/>
    </location>
</feature>
<name>A0A0S4LNA8_9BACT</name>
<reference evidence="3" key="1">
    <citation type="submission" date="2015-10" db="EMBL/GenBank/DDBJ databases">
        <authorList>
            <person name="Luecker S."/>
            <person name="Luecker S."/>
        </authorList>
    </citation>
    <scope>NUCLEOTIDE SEQUENCE [LARGE SCALE GENOMIC DNA]</scope>
</reference>
<sequence>MMNWLRPCCLAAASAIATEPVCGFAGVLDQLTDLTGRVQTIVTLKGRDNFASEYRYDVSVRNLSPDPLTGDSLVIVLDKITNLAGEDREGLTGESFLKRFDVLDQDGQTDDGRPYFRIPAGTSPDLVPQTDSLPAVVRIRNRDYVAVFTPSFKVLGQKRPPPEAKRAESPITSAAPALGPSTAGNRPAVDKLIQLLIKKGVLTEEEWRKANQP</sequence>
<organism evidence="2 3">
    <name type="scientific">Candidatus Nitrospira nitrificans</name>
    <dbReference type="NCBI Taxonomy" id="1742973"/>
    <lineage>
        <taxon>Bacteria</taxon>
        <taxon>Pseudomonadati</taxon>
        <taxon>Nitrospirota</taxon>
        <taxon>Nitrospiria</taxon>
        <taxon>Nitrospirales</taxon>
        <taxon>Nitrospiraceae</taxon>
        <taxon>Nitrospira</taxon>
    </lineage>
</organism>
<dbReference type="RefSeq" id="WP_090900388.1">
    <property type="nucleotide sequence ID" value="NZ_CZPZ01000032.1"/>
</dbReference>
<evidence type="ECO:0000256" key="1">
    <source>
        <dbReference type="SAM" id="MobiDB-lite"/>
    </source>
</evidence>
<protein>
    <submittedName>
        <fullName evidence="2">Uncharacterized protein</fullName>
    </submittedName>
</protein>
<dbReference type="AlphaFoldDB" id="A0A0S4LNA8"/>
<gene>
    <name evidence="2" type="ORF">COMA2_50080</name>
</gene>
<accession>A0A0S4LNA8</accession>
<keyword evidence="3" id="KW-1185">Reference proteome</keyword>
<dbReference type="Proteomes" id="UP000198736">
    <property type="component" value="Unassembled WGS sequence"/>
</dbReference>
<evidence type="ECO:0000313" key="3">
    <source>
        <dbReference type="Proteomes" id="UP000198736"/>
    </source>
</evidence>
<proteinExistence type="predicted"/>
<evidence type="ECO:0000313" key="2">
    <source>
        <dbReference type="EMBL" id="CUS38425.1"/>
    </source>
</evidence>
<dbReference type="EMBL" id="CZPZ01000032">
    <property type="protein sequence ID" value="CUS38425.1"/>
    <property type="molecule type" value="Genomic_DNA"/>
</dbReference>
<dbReference type="OrthoDB" id="9785964at2"/>